<dbReference type="GO" id="GO:0046872">
    <property type="term" value="F:metal ion binding"/>
    <property type="evidence" value="ECO:0007669"/>
    <property type="project" value="UniProtKB-KW"/>
</dbReference>
<evidence type="ECO:0000256" key="4">
    <source>
        <dbReference type="ARBA" id="ARBA00022801"/>
    </source>
</evidence>
<dbReference type="Gene3D" id="3.30.540.10">
    <property type="entry name" value="Fructose-1,6-Bisphosphatase, subunit A, domain 1"/>
    <property type="match status" value="1"/>
</dbReference>
<comment type="similarity">
    <text evidence="2">Belongs to the inositol monophosphatase superfamily.</text>
</comment>
<feature type="binding site" evidence="6">
    <location>
        <position position="141"/>
    </location>
    <ligand>
        <name>Mg(2+)</name>
        <dbReference type="ChEBI" id="CHEBI:18420"/>
        <label>1</label>
        <note>catalytic</note>
    </ligand>
</feature>
<accession>A0AA39GSM6</accession>
<evidence type="ECO:0000256" key="2">
    <source>
        <dbReference type="ARBA" id="ARBA00009759"/>
    </source>
</evidence>
<dbReference type="InterPro" id="IPR051090">
    <property type="entry name" value="Inositol_monoP_superfamily"/>
</dbReference>
<protein>
    <recommendedName>
        <fullName evidence="9">3'(2'),5'-bisphosphate nucleotidase</fullName>
    </recommendedName>
</protein>
<dbReference type="Pfam" id="PF00459">
    <property type="entry name" value="Inositol_P"/>
    <property type="match status" value="1"/>
</dbReference>
<dbReference type="Proteomes" id="UP001175261">
    <property type="component" value="Unassembled WGS sequence"/>
</dbReference>
<keyword evidence="8" id="KW-1185">Reference proteome</keyword>
<evidence type="ECO:0000256" key="5">
    <source>
        <dbReference type="ARBA" id="ARBA00022842"/>
    </source>
</evidence>
<proteinExistence type="inferred from homology"/>
<evidence type="ECO:0000313" key="7">
    <source>
        <dbReference type="EMBL" id="KAK0392706.1"/>
    </source>
</evidence>
<evidence type="ECO:0000256" key="3">
    <source>
        <dbReference type="ARBA" id="ARBA00022723"/>
    </source>
</evidence>
<keyword evidence="5 6" id="KW-0460">Magnesium</keyword>
<dbReference type="PANTHER" id="PTHR43200">
    <property type="entry name" value="PHOSPHATASE"/>
    <property type="match status" value="1"/>
</dbReference>
<comment type="cofactor">
    <cofactor evidence="1 6">
        <name>Mg(2+)</name>
        <dbReference type="ChEBI" id="CHEBI:18420"/>
    </cofactor>
</comment>
<dbReference type="SUPFAM" id="SSF56655">
    <property type="entry name" value="Carbohydrate phosphatase"/>
    <property type="match status" value="1"/>
</dbReference>
<dbReference type="CDD" id="cd01517">
    <property type="entry name" value="PAP_phosphatase"/>
    <property type="match status" value="1"/>
</dbReference>
<reference evidence="7" key="1">
    <citation type="submission" date="2022-10" db="EMBL/GenBank/DDBJ databases">
        <title>Determination and structural analysis of whole genome sequence of Sarocladium strictum F4-1.</title>
        <authorList>
            <person name="Hu L."/>
            <person name="Jiang Y."/>
        </authorList>
    </citation>
    <scope>NUCLEOTIDE SEQUENCE</scope>
    <source>
        <strain evidence="7">F4-1</strain>
    </source>
</reference>
<gene>
    <name evidence="7" type="ORF">NLU13_2201</name>
</gene>
<keyword evidence="3 6" id="KW-0479">Metal-binding</keyword>
<dbReference type="GO" id="GO:0008441">
    <property type="term" value="F:3'(2'),5'-bisphosphate nucleotidase activity"/>
    <property type="evidence" value="ECO:0007669"/>
    <property type="project" value="TreeGrafter"/>
</dbReference>
<evidence type="ECO:0000256" key="1">
    <source>
        <dbReference type="ARBA" id="ARBA00001946"/>
    </source>
</evidence>
<dbReference type="GO" id="GO:0000103">
    <property type="term" value="P:sulfate assimilation"/>
    <property type="evidence" value="ECO:0007669"/>
    <property type="project" value="TreeGrafter"/>
</dbReference>
<evidence type="ECO:0008006" key="9">
    <source>
        <dbReference type="Google" id="ProtNLM"/>
    </source>
</evidence>
<keyword evidence="4" id="KW-0378">Hydrolase</keyword>
<dbReference type="PANTHER" id="PTHR43200:SF2">
    <property type="entry name" value="3'(2'),5'-BISPHOSPHATE NUCLEOTIDASE"/>
    <property type="match status" value="1"/>
</dbReference>
<dbReference type="Gene3D" id="3.40.190.80">
    <property type="match status" value="1"/>
</dbReference>
<feature type="binding site" evidence="6">
    <location>
        <position position="144"/>
    </location>
    <ligand>
        <name>Mg(2+)</name>
        <dbReference type="ChEBI" id="CHEBI:18420"/>
        <label>1</label>
        <note>catalytic</note>
    </ligand>
</feature>
<feature type="binding site" evidence="6">
    <location>
        <position position="302"/>
    </location>
    <ligand>
        <name>Mg(2+)</name>
        <dbReference type="ChEBI" id="CHEBI:18420"/>
        <label>1</label>
        <note>catalytic</note>
    </ligand>
</feature>
<comment type="caution">
    <text evidence="7">The sequence shown here is derived from an EMBL/GenBank/DDBJ whole genome shotgun (WGS) entry which is preliminary data.</text>
</comment>
<dbReference type="AlphaFoldDB" id="A0AA39GSM6"/>
<dbReference type="InterPro" id="IPR000760">
    <property type="entry name" value="Inositol_monophosphatase-like"/>
</dbReference>
<organism evidence="7 8">
    <name type="scientific">Sarocladium strictum</name>
    <name type="common">Black bundle disease fungus</name>
    <name type="synonym">Acremonium strictum</name>
    <dbReference type="NCBI Taxonomy" id="5046"/>
    <lineage>
        <taxon>Eukaryota</taxon>
        <taxon>Fungi</taxon>
        <taxon>Dikarya</taxon>
        <taxon>Ascomycota</taxon>
        <taxon>Pezizomycotina</taxon>
        <taxon>Sordariomycetes</taxon>
        <taxon>Hypocreomycetidae</taxon>
        <taxon>Hypocreales</taxon>
        <taxon>Sarocladiaceae</taxon>
        <taxon>Sarocladium</taxon>
    </lineage>
</organism>
<dbReference type="EMBL" id="JAPDFR010000001">
    <property type="protein sequence ID" value="KAK0392706.1"/>
    <property type="molecule type" value="Genomic_DNA"/>
</dbReference>
<sequence>MAEDLALPTYSCERDIAELAVLRACVLTKKVLSTVDEISKSDLTPVTVADFAAQALLISAIEAAFPGHGVLGEEDATELRNDPKLRGKVFGLVSSVNLPLVPNGAGPVELASPSTEDEMMDMIDRGGNGKGGREGFYWIMDPVDGTKAFLEGKQYAVSLALMKDGKEVVGVLGCPNLKLQDGRVSETTVDTDGLGVIITAVKGHGAAIRSVSADGTLSPREVLKTMPPPKSINDLHFVGCTASKALRHDIPEALARKLGTPDPGTNIWSSHMRYASLILGGGDLQVRVPRKNVEPVAVRVWDHAGSQLIFTELGGKVTDLDGREMDFGAGRSFFNNRGMVVAKREIHGEILSLVRELLGEPKL</sequence>
<evidence type="ECO:0000256" key="6">
    <source>
        <dbReference type="PIRSR" id="PIRSR600760-2"/>
    </source>
</evidence>
<name>A0AA39GSM6_SARSR</name>
<feature type="binding site" evidence="6">
    <location>
        <position position="73"/>
    </location>
    <ligand>
        <name>Mg(2+)</name>
        <dbReference type="ChEBI" id="CHEBI:18420"/>
        <label>1</label>
        <note>catalytic</note>
    </ligand>
</feature>
<evidence type="ECO:0000313" key="8">
    <source>
        <dbReference type="Proteomes" id="UP001175261"/>
    </source>
</evidence>